<evidence type="ECO:0000256" key="9">
    <source>
        <dbReference type="ARBA" id="ARBA00022741"/>
    </source>
</evidence>
<dbReference type="HAMAP" id="MF_01274">
    <property type="entry name" value="Pantothen_kinase_3"/>
    <property type="match status" value="1"/>
</dbReference>
<comment type="subcellular location">
    <subcellularLocation>
        <location evidence="3 16">Cytoplasm</location>
    </subcellularLocation>
</comment>
<keyword evidence="16" id="KW-0479">Metal-binding</keyword>
<dbReference type="Gene3D" id="3.30.420.40">
    <property type="match status" value="2"/>
</dbReference>
<evidence type="ECO:0000256" key="3">
    <source>
        <dbReference type="ARBA" id="ARBA00004496"/>
    </source>
</evidence>
<evidence type="ECO:0000256" key="15">
    <source>
        <dbReference type="ARBA" id="ARBA00040883"/>
    </source>
</evidence>
<organism evidence="17 18">
    <name type="scientific">Neokomagataea tanensis NBRC 106556</name>
    <dbReference type="NCBI Taxonomy" id="1223519"/>
    <lineage>
        <taxon>Bacteria</taxon>
        <taxon>Pseudomonadati</taxon>
        <taxon>Pseudomonadota</taxon>
        <taxon>Alphaproteobacteria</taxon>
        <taxon>Acetobacterales</taxon>
        <taxon>Acetobacteraceae</taxon>
        <taxon>Neokomagataea</taxon>
    </lineage>
</organism>
<dbReference type="NCBIfam" id="NF009844">
    <property type="entry name" value="PRK13318.1-2"/>
    <property type="match status" value="1"/>
</dbReference>
<feature type="active site" description="Proton acceptor" evidence="16">
    <location>
        <position position="109"/>
    </location>
</feature>
<comment type="caution">
    <text evidence="16">Lacks conserved residue(s) required for the propagation of feature annotation.</text>
</comment>
<accession>A0ABQ0QKK4</accession>
<evidence type="ECO:0000256" key="8">
    <source>
        <dbReference type="ARBA" id="ARBA00022679"/>
    </source>
</evidence>
<dbReference type="PANTHER" id="PTHR34265">
    <property type="entry name" value="TYPE III PANTOTHENATE KINASE"/>
    <property type="match status" value="1"/>
</dbReference>
<dbReference type="InterPro" id="IPR043129">
    <property type="entry name" value="ATPase_NBD"/>
</dbReference>
<feature type="binding site" evidence="16">
    <location>
        <begin position="107"/>
        <end position="110"/>
    </location>
    <ligand>
        <name>substrate</name>
    </ligand>
</feature>
<keyword evidence="7 16" id="KW-0963">Cytoplasm</keyword>
<protein>
    <recommendedName>
        <fullName evidence="15 16">Type III pantothenate kinase</fullName>
        <ecNumber evidence="6 16">2.7.1.33</ecNumber>
    </recommendedName>
    <alternativeName>
        <fullName evidence="16">PanK-III</fullName>
    </alternativeName>
    <alternativeName>
        <fullName evidence="16">Pantothenic acid kinase</fullName>
    </alternativeName>
</protein>
<dbReference type="Pfam" id="PF03309">
    <property type="entry name" value="Pan_kinase"/>
    <property type="match status" value="1"/>
</dbReference>
<comment type="function">
    <text evidence="16">Catalyzes the phosphorylation of pantothenate (Pan), the first step in CoA biosynthesis.</text>
</comment>
<evidence type="ECO:0000256" key="14">
    <source>
        <dbReference type="ARBA" id="ARBA00038036"/>
    </source>
</evidence>
<dbReference type="NCBIfam" id="TIGR00671">
    <property type="entry name" value="baf"/>
    <property type="match status" value="1"/>
</dbReference>
<gene>
    <name evidence="16" type="primary">coaX</name>
    <name evidence="17" type="ORF">AA106556_1675</name>
</gene>
<dbReference type="PANTHER" id="PTHR34265:SF1">
    <property type="entry name" value="TYPE III PANTOTHENATE KINASE"/>
    <property type="match status" value="1"/>
</dbReference>
<feature type="binding site" evidence="16">
    <location>
        <position position="184"/>
    </location>
    <ligand>
        <name>substrate</name>
    </ligand>
</feature>
<keyword evidence="12 16" id="KW-0630">Potassium</keyword>
<comment type="catalytic activity">
    <reaction evidence="1 16">
        <text>(R)-pantothenate + ATP = (R)-4'-phosphopantothenate + ADP + H(+)</text>
        <dbReference type="Rhea" id="RHEA:16373"/>
        <dbReference type="ChEBI" id="CHEBI:10986"/>
        <dbReference type="ChEBI" id="CHEBI:15378"/>
        <dbReference type="ChEBI" id="CHEBI:29032"/>
        <dbReference type="ChEBI" id="CHEBI:30616"/>
        <dbReference type="ChEBI" id="CHEBI:456216"/>
        <dbReference type="EC" id="2.7.1.33"/>
    </reaction>
</comment>
<dbReference type="Proteomes" id="UP001062443">
    <property type="component" value="Unassembled WGS sequence"/>
</dbReference>
<dbReference type="EC" id="2.7.1.33" evidence="6 16"/>
<keyword evidence="18" id="KW-1185">Reference proteome</keyword>
<name>A0ABQ0QKK4_9PROT</name>
<evidence type="ECO:0000256" key="5">
    <source>
        <dbReference type="ARBA" id="ARBA00011738"/>
    </source>
</evidence>
<keyword evidence="13 16" id="KW-0173">Coenzyme A biosynthesis</keyword>
<keyword evidence="10 16" id="KW-0418">Kinase</keyword>
<evidence type="ECO:0000256" key="12">
    <source>
        <dbReference type="ARBA" id="ARBA00022958"/>
    </source>
</evidence>
<comment type="similarity">
    <text evidence="14 16">Belongs to the type III pantothenate kinase family.</text>
</comment>
<evidence type="ECO:0000313" key="18">
    <source>
        <dbReference type="Proteomes" id="UP001062443"/>
    </source>
</evidence>
<dbReference type="NCBIfam" id="NF009855">
    <property type="entry name" value="PRK13321.1"/>
    <property type="match status" value="1"/>
</dbReference>
<evidence type="ECO:0000256" key="7">
    <source>
        <dbReference type="ARBA" id="ARBA00022490"/>
    </source>
</evidence>
<dbReference type="SUPFAM" id="SSF53067">
    <property type="entry name" value="Actin-like ATPase domain"/>
    <property type="match status" value="2"/>
</dbReference>
<keyword evidence="8 16" id="KW-0808">Transferase</keyword>
<evidence type="ECO:0000256" key="1">
    <source>
        <dbReference type="ARBA" id="ARBA00001206"/>
    </source>
</evidence>
<proteinExistence type="inferred from homology"/>
<feature type="binding site" evidence="16">
    <location>
        <begin position="6"/>
        <end position="13"/>
    </location>
    <ligand>
        <name>ATP</name>
        <dbReference type="ChEBI" id="CHEBI:30616"/>
    </ligand>
</feature>
<evidence type="ECO:0000256" key="4">
    <source>
        <dbReference type="ARBA" id="ARBA00005225"/>
    </source>
</evidence>
<dbReference type="GO" id="GO:0016301">
    <property type="term" value="F:kinase activity"/>
    <property type="evidence" value="ECO:0007669"/>
    <property type="project" value="UniProtKB-KW"/>
</dbReference>
<dbReference type="EMBL" id="BAQB01000022">
    <property type="protein sequence ID" value="GBR48061.1"/>
    <property type="molecule type" value="Genomic_DNA"/>
</dbReference>
<feature type="binding site" evidence="16">
    <location>
        <position position="129"/>
    </location>
    <ligand>
        <name>K(+)</name>
        <dbReference type="ChEBI" id="CHEBI:29103"/>
    </ligand>
</feature>
<feature type="binding site" evidence="16">
    <location>
        <position position="132"/>
    </location>
    <ligand>
        <name>ATP</name>
        <dbReference type="ChEBI" id="CHEBI:30616"/>
    </ligand>
</feature>
<evidence type="ECO:0000256" key="2">
    <source>
        <dbReference type="ARBA" id="ARBA00001958"/>
    </source>
</evidence>
<comment type="pathway">
    <text evidence="4 16">Cofactor biosynthesis; coenzyme A biosynthesis; CoA from (R)-pantothenate: step 1/5.</text>
</comment>
<evidence type="ECO:0000256" key="11">
    <source>
        <dbReference type="ARBA" id="ARBA00022840"/>
    </source>
</evidence>
<evidence type="ECO:0000256" key="10">
    <source>
        <dbReference type="ARBA" id="ARBA00022777"/>
    </source>
</evidence>
<reference evidence="17" key="1">
    <citation type="submission" date="2013-04" db="EMBL/GenBank/DDBJ databases">
        <title>The genome sequencing project of 58 acetic acid bacteria.</title>
        <authorList>
            <person name="Okamoto-Kainuma A."/>
            <person name="Ishikawa M."/>
            <person name="Umino S."/>
            <person name="Koizumi Y."/>
            <person name="Shiwa Y."/>
            <person name="Yoshikawa H."/>
            <person name="Matsutani M."/>
            <person name="Matsushita K."/>
        </authorList>
    </citation>
    <scope>NUCLEOTIDE SEQUENCE</scope>
    <source>
        <strain evidence="17">NBRC 106556</strain>
    </source>
</reference>
<keyword evidence="9 16" id="KW-0547">Nucleotide-binding</keyword>
<comment type="caution">
    <text evidence="17">The sequence shown here is derived from an EMBL/GenBank/DDBJ whole genome shotgun (WGS) entry which is preliminary data.</text>
</comment>
<evidence type="ECO:0000313" key="17">
    <source>
        <dbReference type="EMBL" id="GBR48061.1"/>
    </source>
</evidence>
<evidence type="ECO:0000256" key="13">
    <source>
        <dbReference type="ARBA" id="ARBA00022993"/>
    </source>
</evidence>
<dbReference type="CDD" id="cd24015">
    <property type="entry name" value="ASKHA_NBD_PanK-III"/>
    <property type="match status" value="1"/>
</dbReference>
<comment type="cofactor">
    <cofactor evidence="2">
        <name>K(+)</name>
        <dbReference type="ChEBI" id="CHEBI:29103"/>
    </cofactor>
</comment>
<evidence type="ECO:0000256" key="16">
    <source>
        <dbReference type="HAMAP-Rule" id="MF_01274"/>
    </source>
</evidence>
<keyword evidence="11 16" id="KW-0067">ATP-binding</keyword>
<sequence length="267" mass="28930">MLLVIDSGNTNVVFALHDGDQWCGQWRISANDSRTADEYAVWFYGLLERVGLDAADVARAIIGTVVPAALYDLRRFCRKWLKVEPLVAHSRLNWGIEVLVDNPDELGADRRLNGLAAKHFFGGPAVVVDFGTATTFDVINAQGQYCGGAIAPGVNLSSEALHRAAARLPRMSIGRPIAVIGRNTSIAMRSGLFWGYVGLVEGIIRRIADEMDARPKVVATGGLAPLFSEGTDLFDVMAPDLTLDGLRLLADRNAAVEQEHSSGRTEK</sequence>
<comment type="subunit">
    <text evidence="5 16">Homodimer.</text>
</comment>
<dbReference type="RefSeq" id="WP_211681035.1">
    <property type="nucleotide sequence ID" value="NZ_BAQB01000022.1"/>
</dbReference>
<comment type="cofactor">
    <cofactor evidence="16">
        <name>NH4(+)</name>
        <dbReference type="ChEBI" id="CHEBI:28938"/>
    </cofactor>
    <cofactor evidence="16">
        <name>K(+)</name>
        <dbReference type="ChEBI" id="CHEBI:29103"/>
    </cofactor>
    <text evidence="16">A monovalent cation. Ammonium or potassium.</text>
</comment>
<evidence type="ECO:0000256" key="6">
    <source>
        <dbReference type="ARBA" id="ARBA00012102"/>
    </source>
</evidence>
<dbReference type="InterPro" id="IPR004619">
    <property type="entry name" value="Type_III_PanK"/>
</dbReference>